<accession>M7MY50</accession>
<protein>
    <submittedName>
        <fullName evidence="1">Uncharacterized protein</fullName>
    </submittedName>
</protein>
<name>M7MY50_9BACT</name>
<gene>
    <name evidence="1" type="ORF">ADICEAN_03520</name>
</gene>
<dbReference type="RefSeq" id="WP_009196901.1">
    <property type="nucleotide sequence ID" value="NZ_AODQ01000122.1"/>
</dbReference>
<evidence type="ECO:0000313" key="2">
    <source>
        <dbReference type="Proteomes" id="UP000011910"/>
    </source>
</evidence>
<sequence length="99" mass="11142">MNTVATTTPFADLSQSIKLQLSSHRLSSRRCQVRFTARHSKTKTTRGHMLVDPSLSLREVSAIIRQQICKIQQHGVQHHSSFYCIDGKEAVGGLIFFES</sequence>
<dbReference type="Proteomes" id="UP000011910">
    <property type="component" value="Unassembled WGS sequence"/>
</dbReference>
<proteinExistence type="predicted"/>
<dbReference type="AlphaFoldDB" id="M7MY50"/>
<dbReference type="STRING" id="1279009.ADICEAN_03520"/>
<dbReference type="OrthoDB" id="9919459at2"/>
<comment type="caution">
    <text evidence="1">The sequence shown here is derived from an EMBL/GenBank/DDBJ whole genome shotgun (WGS) entry which is preliminary data.</text>
</comment>
<keyword evidence="2" id="KW-1185">Reference proteome</keyword>
<dbReference type="EMBL" id="AODQ01000122">
    <property type="protein sequence ID" value="EMR01363.1"/>
    <property type="molecule type" value="Genomic_DNA"/>
</dbReference>
<reference evidence="1 2" key="1">
    <citation type="journal article" date="2013" name="Genome Announc.">
        <title>Draft Genome Sequence of Cesiribacter andamanensis Strain AMV16T, Isolated from a Soil Sample from a Mud Volcano in the Andaman Islands, India.</title>
        <authorList>
            <person name="Shivaji S."/>
            <person name="Ara S."/>
            <person name="Begum Z."/>
            <person name="Srinivas T.N."/>
            <person name="Singh A."/>
            <person name="Kumar Pinnaka A."/>
        </authorList>
    </citation>
    <scope>NUCLEOTIDE SEQUENCE [LARGE SCALE GENOMIC DNA]</scope>
    <source>
        <strain evidence="1 2">AMV16</strain>
    </source>
</reference>
<evidence type="ECO:0000313" key="1">
    <source>
        <dbReference type="EMBL" id="EMR01363.1"/>
    </source>
</evidence>
<organism evidence="1 2">
    <name type="scientific">Cesiribacter andamanensis AMV16</name>
    <dbReference type="NCBI Taxonomy" id="1279009"/>
    <lineage>
        <taxon>Bacteria</taxon>
        <taxon>Pseudomonadati</taxon>
        <taxon>Bacteroidota</taxon>
        <taxon>Cytophagia</taxon>
        <taxon>Cytophagales</taxon>
        <taxon>Cesiribacteraceae</taxon>
        <taxon>Cesiribacter</taxon>
    </lineage>
</organism>